<gene>
    <name evidence="1" type="ORF">HYZ11_00635</name>
</gene>
<dbReference type="SUPFAM" id="SSF101386">
    <property type="entry name" value="all-alpha NTP pyrophosphatases"/>
    <property type="match status" value="1"/>
</dbReference>
<dbReference type="Proteomes" id="UP000782312">
    <property type="component" value="Unassembled WGS sequence"/>
</dbReference>
<evidence type="ECO:0008006" key="3">
    <source>
        <dbReference type="Google" id="ProtNLM"/>
    </source>
</evidence>
<dbReference type="AlphaFoldDB" id="A0A932HXC9"/>
<evidence type="ECO:0000313" key="1">
    <source>
        <dbReference type="EMBL" id="MBI3126095.1"/>
    </source>
</evidence>
<accession>A0A932HXC9</accession>
<name>A0A932HXC9_UNCTE</name>
<comment type="caution">
    <text evidence="1">The sequence shown here is derived from an EMBL/GenBank/DDBJ whole genome shotgun (WGS) entry which is preliminary data.</text>
</comment>
<protein>
    <recommendedName>
        <fullName evidence="3">NTP pyrophosphohydrolase MazG putative catalytic core domain-containing protein</fullName>
    </recommendedName>
</protein>
<sequence length="111" mass="12569">MMDEGTSRLPRSYEGLGRLQGEFDAYQRAAFPEREPRFFALELAGETGELANLEKKAWKGREVGDAAFRDEAADVLIALLNYSNARGIDLARAVSEKMAEIDRRRLLHPER</sequence>
<proteinExistence type="predicted"/>
<dbReference type="Gene3D" id="1.10.287.1080">
    <property type="entry name" value="MazG-like"/>
    <property type="match status" value="1"/>
</dbReference>
<dbReference type="EMBL" id="JACPUR010000001">
    <property type="protein sequence ID" value="MBI3126095.1"/>
    <property type="molecule type" value="Genomic_DNA"/>
</dbReference>
<organism evidence="1 2">
    <name type="scientific">Tectimicrobiota bacterium</name>
    <dbReference type="NCBI Taxonomy" id="2528274"/>
    <lineage>
        <taxon>Bacteria</taxon>
        <taxon>Pseudomonadati</taxon>
        <taxon>Nitrospinota/Tectimicrobiota group</taxon>
        <taxon>Candidatus Tectimicrobiota</taxon>
    </lineage>
</organism>
<reference evidence="1" key="1">
    <citation type="submission" date="2020-07" db="EMBL/GenBank/DDBJ databases">
        <title>Huge and variable diversity of episymbiotic CPR bacteria and DPANN archaea in groundwater ecosystems.</title>
        <authorList>
            <person name="He C.Y."/>
            <person name="Keren R."/>
            <person name="Whittaker M."/>
            <person name="Farag I.F."/>
            <person name="Doudna J."/>
            <person name="Cate J.H.D."/>
            <person name="Banfield J.F."/>
        </authorList>
    </citation>
    <scope>NUCLEOTIDE SEQUENCE</scope>
    <source>
        <strain evidence="1">NC_groundwater_763_Ag_S-0.2um_68_21</strain>
    </source>
</reference>
<evidence type="ECO:0000313" key="2">
    <source>
        <dbReference type="Proteomes" id="UP000782312"/>
    </source>
</evidence>